<keyword evidence="1" id="KW-0472">Membrane</keyword>
<organism evidence="2 3">
    <name type="scientific">Sclerotinia trifoliorum</name>
    <dbReference type="NCBI Taxonomy" id="28548"/>
    <lineage>
        <taxon>Eukaryota</taxon>
        <taxon>Fungi</taxon>
        <taxon>Dikarya</taxon>
        <taxon>Ascomycota</taxon>
        <taxon>Pezizomycotina</taxon>
        <taxon>Leotiomycetes</taxon>
        <taxon>Helotiales</taxon>
        <taxon>Sclerotiniaceae</taxon>
        <taxon>Sclerotinia</taxon>
    </lineage>
</organism>
<sequence length="85" mass="9480">MVNVGNYYIGIYITSYPVLIVKSCRFSSTTMARFMTDTMTSIQLYILLVAASCIVLYGYDTSVHDSVQSSKKLDSLLQGILPIKQ</sequence>
<evidence type="ECO:0000313" key="3">
    <source>
        <dbReference type="Proteomes" id="UP000624404"/>
    </source>
</evidence>
<dbReference type="AlphaFoldDB" id="A0A8H2VZ00"/>
<reference evidence="2" key="1">
    <citation type="submission" date="2020-10" db="EMBL/GenBank/DDBJ databases">
        <authorList>
            <person name="Kusch S."/>
        </authorList>
    </citation>
    <scope>NUCLEOTIDE SEQUENCE</scope>
    <source>
        <strain evidence="2">SwB9</strain>
    </source>
</reference>
<keyword evidence="1" id="KW-0812">Transmembrane</keyword>
<feature type="transmembrane region" description="Helical" evidence="1">
    <location>
        <begin position="42"/>
        <end position="59"/>
    </location>
</feature>
<dbReference type="Proteomes" id="UP000624404">
    <property type="component" value="Unassembled WGS sequence"/>
</dbReference>
<protein>
    <submittedName>
        <fullName evidence="2">F025bf9b-e1a0-41f7-8f17-14783295046f</fullName>
    </submittedName>
</protein>
<dbReference type="EMBL" id="CAJHIA010000021">
    <property type="protein sequence ID" value="CAD6446691.1"/>
    <property type="molecule type" value="Genomic_DNA"/>
</dbReference>
<keyword evidence="1" id="KW-1133">Transmembrane helix</keyword>
<accession>A0A8H2VZ00</accession>
<gene>
    <name evidence="2" type="ORF">SCLTRI_LOCUS6483</name>
</gene>
<evidence type="ECO:0000313" key="2">
    <source>
        <dbReference type="EMBL" id="CAD6446691.1"/>
    </source>
</evidence>
<name>A0A8H2VZ00_9HELO</name>
<proteinExistence type="predicted"/>
<feature type="transmembrane region" description="Helical" evidence="1">
    <location>
        <begin position="6"/>
        <end position="21"/>
    </location>
</feature>
<evidence type="ECO:0000256" key="1">
    <source>
        <dbReference type="SAM" id="Phobius"/>
    </source>
</evidence>
<keyword evidence="3" id="KW-1185">Reference proteome</keyword>
<comment type="caution">
    <text evidence="2">The sequence shown here is derived from an EMBL/GenBank/DDBJ whole genome shotgun (WGS) entry which is preliminary data.</text>
</comment>